<keyword evidence="1" id="KW-1133">Transmembrane helix</keyword>
<evidence type="ECO:0000313" key="3">
    <source>
        <dbReference type="Proteomes" id="UP001143372"/>
    </source>
</evidence>
<name>A0A9W6MWM0_9HYPH</name>
<gene>
    <name evidence="2" type="ORF">GCM10008179_26330</name>
</gene>
<keyword evidence="1" id="KW-0812">Transmembrane</keyword>
<dbReference type="Proteomes" id="UP001143372">
    <property type="component" value="Unassembled WGS sequence"/>
</dbReference>
<reference evidence="2" key="1">
    <citation type="journal article" date="2014" name="Int. J. Syst. Evol. Microbiol.">
        <title>Complete genome sequence of Corynebacterium casei LMG S-19264T (=DSM 44701T), isolated from a smear-ripened cheese.</title>
        <authorList>
            <consortium name="US DOE Joint Genome Institute (JGI-PGF)"/>
            <person name="Walter F."/>
            <person name="Albersmeier A."/>
            <person name="Kalinowski J."/>
            <person name="Ruckert C."/>
        </authorList>
    </citation>
    <scope>NUCLEOTIDE SEQUENCE</scope>
    <source>
        <strain evidence="2">VKM B-2347</strain>
    </source>
</reference>
<comment type="caution">
    <text evidence="2">The sequence shown here is derived from an EMBL/GenBank/DDBJ whole genome shotgun (WGS) entry which is preliminary data.</text>
</comment>
<reference evidence="2" key="2">
    <citation type="submission" date="2023-01" db="EMBL/GenBank/DDBJ databases">
        <authorList>
            <person name="Sun Q."/>
            <person name="Evtushenko L."/>
        </authorList>
    </citation>
    <scope>NUCLEOTIDE SEQUENCE</scope>
    <source>
        <strain evidence="2">VKM B-2347</strain>
    </source>
</reference>
<evidence type="ECO:0000313" key="2">
    <source>
        <dbReference type="EMBL" id="GLK68995.1"/>
    </source>
</evidence>
<accession>A0A9W6MWM0</accession>
<keyword evidence="3" id="KW-1185">Reference proteome</keyword>
<feature type="transmembrane region" description="Helical" evidence="1">
    <location>
        <begin position="78"/>
        <end position="97"/>
    </location>
</feature>
<keyword evidence="1" id="KW-0472">Membrane</keyword>
<protein>
    <submittedName>
        <fullName evidence="2">Uncharacterized protein</fullName>
    </submittedName>
</protein>
<dbReference type="EMBL" id="BSFI01000018">
    <property type="protein sequence ID" value="GLK68995.1"/>
    <property type="molecule type" value="Genomic_DNA"/>
</dbReference>
<dbReference type="AlphaFoldDB" id="A0A9W6MWM0"/>
<evidence type="ECO:0000256" key="1">
    <source>
        <dbReference type="SAM" id="Phobius"/>
    </source>
</evidence>
<sequence>MDIDSPQQARRHLARDRLSLPETIAQSIGTVAPSGTPALVIPGRLRAWHGAISLVTILLLLVPLAGSLYPVPAWPFSALPYVFLGLLALGVSWFLILKARAPEQLQALEADLLGAGEAGGA</sequence>
<organism evidence="2 3">
    <name type="scientific">Hansschlegelia plantiphila</name>
    <dbReference type="NCBI Taxonomy" id="374655"/>
    <lineage>
        <taxon>Bacteria</taxon>
        <taxon>Pseudomonadati</taxon>
        <taxon>Pseudomonadota</taxon>
        <taxon>Alphaproteobacteria</taxon>
        <taxon>Hyphomicrobiales</taxon>
        <taxon>Methylopilaceae</taxon>
        <taxon>Hansschlegelia</taxon>
    </lineage>
</organism>
<feature type="transmembrane region" description="Helical" evidence="1">
    <location>
        <begin position="47"/>
        <end position="66"/>
    </location>
</feature>
<proteinExistence type="predicted"/>